<gene>
    <name evidence="1" type="ORF">AXE65_11400</name>
</gene>
<protein>
    <submittedName>
        <fullName evidence="1">Uncharacterized protein</fullName>
    </submittedName>
</protein>
<dbReference type="EMBL" id="LSZO01000059">
    <property type="protein sequence ID" value="KXU38911.1"/>
    <property type="molecule type" value="Genomic_DNA"/>
</dbReference>
<comment type="caution">
    <text evidence="1">The sequence shown here is derived from an EMBL/GenBank/DDBJ whole genome shotgun (WGS) entry which is preliminary data.</text>
</comment>
<organism evidence="1 2">
    <name type="scientific">Ventosimonas gracilis</name>
    <dbReference type="NCBI Taxonomy" id="1680762"/>
    <lineage>
        <taxon>Bacteria</taxon>
        <taxon>Pseudomonadati</taxon>
        <taxon>Pseudomonadota</taxon>
        <taxon>Gammaproteobacteria</taxon>
        <taxon>Pseudomonadales</taxon>
        <taxon>Ventosimonadaceae</taxon>
        <taxon>Ventosimonas</taxon>
    </lineage>
</organism>
<evidence type="ECO:0000313" key="1">
    <source>
        <dbReference type="EMBL" id="KXU38911.1"/>
    </source>
</evidence>
<evidence type="ECO:0000313" key="2">
    <source>
        <dbReference type="Proteomes" id="UP000072660"/>
    </source>
</evidence>
<proteinExistence type="predicted"/>
<sequence>MAALQQGLVVIAHSFSFDGRYRGAKLTGGQKRGIRLSTVFTRRCLSLISRCYGFKAKRRVLFHALLRE</sequence>
<dbReference type="AlphaFoldDB" id="A0A139SWZ9"/>
<dbReference type="Proteomes" id="UP000072660">
    <property type="component" value="Unassembled WGS sequence"/>
</dbReference>
<accession>A0A139SWZ9</accession>
<keyword evidence="2" id="KW-1185">Reference proteome</keyword>
<name>A0A139SWZ9_9GAMM</name>
<reference evidence="1 2" key="1">
    <citation type="submission" date="2016-02" db="EMBL/GenBank/DDBJ databases">
        <authorList>
            <person name="Wen L."/>
            <person name="He K."/>
            <person name="Yang H."/>
        </authorList>
    </citation>
    <scope>NUCLEOTIDE SEQUENCE [LARGE SCALE GENOMIC DNA]</scope>
    <source>
        <strain evidence="1 2">CV58</strain>
    </source>
</reference>